<gene>
    <name evidence="1" type="ORF">CTI12_AA428600</name>
</gene>
<name>A0A2U1M224_ARTAN</name>
<proteinExistence type="predicted"/>
<dbReference type="PANTHER" id="PTHR33484:SF3">
    <property type="entry name" value="HYDROXYPROLINE-RICH GLYCOPROTEIN FAMILY PROTEIN"/>
    <property type="match status" value="1"/>
</dbReference>
<accession>A0A2U1M224</accession>
<dbReference type="AlphaFoldDB" id="A0A2U1M224"/>
<evidence type="ECO:0000313" key="2">
    <source>
        <dbReference type="Proteomes" id="UP000245207"/>
    </source>
</evidence>
<dbReference type="Proteomes" id="UP000245207">
    <property type="component" value="Unassembled WGS sequence"/>
</dbReference>
<reference evidence="1 2" key="1">
    <citation type="journal article" date="2018" name="Mol. Plant">
        <title>The genome of Artemisia annua provides insight into the evolution of Asteraceae family and artemisinin biosynthesis.</title>
        <authorList>
            <person name="Shen Q."/>
            <person name="Zhang L."/>
            <person name="Liao Z."/>
            <person name="Wang S."/>
            <person name="Yan T."/>
            <person name="Shi P."/>
            <person name="Liu M."/>
            <person name="Fu X."/>
            <person name="Pan Q."/>
            <person name="Wang Y."/>
            <person name="Lv Z."/>
            <person name="Lu X."/>
            <person name="Zhang F."/>
            <person name="Jiang W."/>
            <person name="Ma Y."/>
            <person name="Chen M."/>
            <person name="Hao X."/>
            <person name="Li L."/>
            <person name="Tang Y."/>
            <person name="Lv G."/>
            <person name="Zhou Y."/>
            <person name="Sun X."/>
            <person name="Brodelius P.E."/>
            <person name="Rose J.K.C."/>
            <person name="Tang K."/>
        </authorList>
    </citation>
    <scope>NUCLEOTIDE SEQUENCE [LARGE SCALE GENOMIC DNA]</scope>
    <source>
        <strain evidence="2">cv. Huhao1</strain>
        <tissue evidence="1">Leaf</tissue>
    </source>
</reference>
<dbReference type="OrthoDB" id="1660139at2759"/>
<protein>
    <submittedName>
        <fullName evidence="1">Uncharacterized protein</fullName>
    </submittedName>
</protein>
<comment type="caution">
    <text evidence="1">The sequence shown here is derived from an EMBL/GenBank/DDBJ whole genome shotgun (WGS) entry which is preliminary data.</text>
</comment>
<dbReference type="PANTHER" id="PTHR33484">
    <property type="entry name" value="BNAC07G33360D PROTEIN"/>
    <property type="match status" value="1"/>
</dbReference>
<evidence type="ECO:0000313" key="1">
    <source>
        <dbReference type="EMBL" id="PWA55309.1"/>
    </source>
</evidence>
<sequence length="114" mass="13085">MAYYSKNTADLTNLGKEAFDDIDTLFSRGHNSKHPSAAAVVPPTRPPQPHQVFHYHQYQPQQAYVVRQQVYHDAPVASMRTERVINSYDAAKMYGGTLYVDYPKRKSARKGFFF</sequence>
<dbReference type="EMBL" id="PKPP01006791">
    <property type="protein sequence ID" value="PWA55309.1"/>
    <property type="molecule type" value="Genomic_DNA"/>
</dbReference>
<keyword evidence="2" id="KW-1185">Reference proteome</keyword>
<organism evidence="1 2">
    <name type="scientific">Artemisia annua</name>
    <name type="common">Sweet wormwood</name>
    <dbReference type="NCBI Taxonomy" id="35608"/>
    <lineage>
        <taxon>Eukaryota</taxon>
        <taxon>Viridiplantae</taxon>
        <taxon>Streptophyta</taxon>
        <taxon>Embryophyta</taxon>
        <taxon>Tracheophyta</taxon>
        <taxon>Spermatophyta</taxon>
        <taxon>Magnoliopsida</taxon>
        <taxon>eudicotyledons</taxon>
        <taxon>Gunneridae</taxon>
        <taxon>Pentapetalae</taxon>
        <taxon>asterids</taxon>
        <taxon>campanulids</taxon>
        <taxon>Asterales</taxon>
        <taxon>Asteraceae</taxon>
        <taxon>Asteroideae</taxon>
        <taxon>Anthemideae</taxon>
        <taxon>Artemisiinae</taxon>
        <taxon>Artemisia</taxon>
    </lineage>
</organism>